<feature type="coiled-coil region" evidence="1">
    <location>
        <begin position="793"/>
        <end position="841"/>
    </location>
</feature>
<dbReference type="PANTHER" id="PTHR41259">
    <property type="entry name" value="DOUBLE-STRAND BREAK REPAIR RAD50 ATPASE, PUTATIVE-RELATED"/>
    <property type="match status" value="1"/>
</dbReference>
<dbReference type="SUPFAM" id="SSF52540">
    <property type="entry name" value="P-loop containing nucleoside triphosphate hydrolases"/>
    <property type="match status" value="1"/>
</dbReference>
<keyword evidence="3" id="KW-1133">Transmembrane helix</keyword>
<dbReference type="InterPro" id="IPR038734">
    <property type="entry name" value="YhaN_AAA"/>
</dbReference>
<dbReference type="EMBL" id="JBHSMI010000030">
    <property type="protein sequence ID" value="MFC5405734.1"/>
    <property type="molecule type" value="Genomic_DNA"/>
</dbReference>
<name>A0ABW0HX94_9BACL</name>
<keyword evidence="3" id="KW-0472">Membrane</keyword>
<organism evidence="5 6">
    <name type="scientific">Cohnella soli</name>
    <dbReference type="NCBI Taxonomy" id="425005"/>
    <lineage>
        <taxon>Bacteria</taxon>
        <taxon>Bacillati</taxon>
        <taxon>Bacillota</taxon>
        <taxon>Bacilli</taxon>
        <taxon>Bacillales</taxon>
        <taxon>Paenibacillaceae</taxon>
        <taxon>Cohnella</taxon>
    </lineage>
</organism>
<keyword evidence="6" id="KW-1185">Reference proteome</keyword>
<feature type="region of interest" description="Disordered" evidence="2">
    <location>
        <begin position="478"/>
        <end position="511"/>
    </location>
</feature>
<comment type="caution">
    <text evidence="5">The sequence shown here is derived from an EMBL/GenBank/DDBJ whole genome shotgun (WGS) entry which is preliminary data.</text>
</comment>
<keyword evidence="3" id="KW-0812">Transmembrane</keyword>
<evidence type="ECO:0000259" key="4">
    <source>
        <dbReference type="Pfam" id="PF13514"/>
    </source>
</evidence>
<dbReference type="Pfam" id="PF13514">
    <property type="entry name" value="AAA_27"/>
    <property type="match status" value="1"/>
</dbReference>
<gene>
    <name evidence="5" type="ORF">ACFPOF_23565</name>
</gene>
<evidence type="ECO:0000313" key="6">
    <source>
        <dbReference type="Proteomes" id="UP001596113"/>
    </source>
</evidence>
<evidence type="ECO:0000256" key="2">
    <source>
        <dbReference type="SAM" id="MobiDB-lite"/>
    </source>
</evidence>
<evidence type="ECO:0000256" key="3">
    <source>
        <dbReference type="SAM" id="Phobius"/>
    </source>
</evidence>
<dbReference type="PANTHER" id="PTHR41259:SF1">
    <property type="entry name" value="DOUBLE-STRAND BREAK REPAIR RAD50 ATPASE, PUTATIVE-RELATED"/>
    <property type="match status" value="1"/>
</dbReference>
<evidence type="ECO:0000256" key="1">
    <source>
        <dbReference type="SAM" id="Coils"/>
    </source>
</evidence>
<feature type="coiled-coil region" evidence="1">
    <location>
        <begin position="209"/>
        <end position="243"/>
    </location>
</feature>
<feature type="domain" description="YhaN AAA" evidence="4">
    <location>
        <begin position="1"/>
        <end position="202"/>
    </location>
</feature>
<feature type="transmembrane region" description="Helical" evidence="3">
    <location>
        <begin position="552"/>
        <end position="569"/>
    </location>
</feature>
<dbReference type="Gene3D" id="3.40.50.300">
    <property type="entry name" value="P-loop containing nucleotide triphosphate hydrolases"/>
    <property type="match status" value="2"/>
</dbReference>
<feature type="transmembrane region" description="Helical" evidence="3">
    <location>
        <begin position="521"/>
        <end position="540"/>
    </location>
</feature>
<feature type="coiled-coil region" evidence="1">
    <location>
        <begin position="290"/>
        <end position="364"/>
    </location>
</feature>
<keyword evidence="1" id="KW-0175">Coiled coil</keyword>
<protein>
    <submittedName>
        <fullName evidence="5">AAA family ATPase</fullName>
    </submittedName>
</protein>
<dbReference type="InterPro" id="IPR027417">
    <property type="entry name" value="P-loop_NTPase"/>
</dbReference>
<reference evidence="6" key="1">
    <citation type="journal article" date="2019" name="Int. J. Syst. Evol. Microbiol.">
        <title>The Global Catalogue of Microorganisms (GCM) 10K type strain sequencing project: providing services to taxonomists for standard genome sequencing and annotation.</title>
        <authorList>
            <consortium name="The Broad Institute Genomics Platform"/>
            <consortium name="The Broad Institute Genome Sequencing Center for Infectious Disease"/>
            <person name="Wu L."/>
            <person name="Ma J."/>
        </authorList>
    </citation>
    <scope>NUCLEOTIDE SEQUENCE [LARGE SCALE GENOMIC DNA]</scope>
    <source>
        <strain evidence="6">CGMCC 1.18575</strain>
    </source>
</reference>
<sequence>MRITELQVDGYGALRAVKLTFETPITVLYGPNEAGKSTLLRFVRSMLYGFPTRKDLVERGEPIHGGRHGGRLFVEEKDGRRWILERYAERSGELTLRDGNDFEKTIGQAEWEKTHLGGISERLFRQLFAVSLNELHELRTLQGEEIGNYLYHAGLAGGTALTGARRKIAAEMDKLYRPKGSTQEMNKLLVEMRVLESAIRERKDRVLVYVETEEELARLEAAIAGEERELPNLRLEAARWQEAVELREWWLKRKVLLAEDAEVRSRLDNPNASLMAEDATYRWERLLKVKEEAERVYVDARSRADDRKERRARLVWDEALAATASDWARLDGMRETISAKRDERAELEAERRTLDEAVQSAISRISSGWGEAELLAFGGLAAERGQIRSVQMMWAEAEKSNAALQGEFQRLARAEAALTAELNTGEGLPSAADGTATEDTMLGLFAPRTKSALLQAWHRAEDTRREFERTRAAAAVAAGGMSEPQVASGEPNQMAYGPKRSRSRSGHTAGRARKADPFRRFWLGGVFSMLAIAFAVLYMMGGIGEQGARGSALLALAFVVAAAITFRMVQSTGRSANEGPSEREASHAVSELRRGRLNFGEALRQLLRHPETAAAGLGAEIRGEHAQSADTPPLNELLRASASEDDIWQRLREAVYDRLAEFEAAERGDAKRGELMSRLQETRREREFVLADAAECREKQRSIREDWQRWLAERKLPTGLEPDSLPELLGLAEQGQAALRRRNRVLERALALDETIGEYEAEVCKLREICESTSGLGTTAVPDKDAARTASWLARASADMAAAKAEAERLDQLMAEADLAMEEATLRLAVAEEGISAMLEEAGERNENAMGVRLAVDERSRALRREAGEIRIRLEAGKGEEAKERLYEMLGRYDAAALTAMTAEANDKLEEAERLRAERLDKRGRLAQELERQRGDAEQEDAVQRLRELQSKLETLAERYAVLALSERLIARTKAVFEEEKQPEVLLRASGHFRRMTDSAYVRIVAPGETKALFAETAEKQLIDSAFLSRGTQEQLYLAMRFALCEAASPDKPLPLLLDDLFVHFDEVRLKHTIPVIEELSRTRQVLLFTCHASVAKAITSGLPTARTLVLGRSD</sequence>
<accession>A0ABW0HX94</accession>
<evidence type="ECO:0000313" key="5">
    <source>
        <dbReference type="EMBL" id="MFC5405734.1"/>
    </source>
</evidence>
<proteinExistence type="predicted"/>
<feature type="coiled-coil region" evidence="1">
    <location>
        <begin position="895"/>
        <end position="966"/>
    </location>
</feature>
<dbReference type="Proteomes" id="UP001596113">
    <property type="component" value="Unassembled WGS sequence"/>
</dbReference>